<dbReference type="EMBL" id="CP035758">
    <property type="protein sequence ID" value="QBD80617.1"/>
    <property type="molecule type" value="Genomic_DNA"/>
</dbReference>
<evidence type="ECO:0000256" key="2">
    <source>
        <dbReference type="SAM" id="Phobius"/>
    </source>
</evidence>
<feature type="compositionally biased region" description="Polar residues" evidence="1">
    <location>
        <begin position="67"/>
        <end position="86"/>
    </location>
</feature>
<evidence type="ECO:0008006" key="5">
    <source>
        <dbReference type="Google" id="ProtNLM"/>
    </source>
</evidence>
<evidence type="ECO:0000256" key="1">
    <source>
        <dbReference type="SAM" id="MobiDB-lite"/>
    </source>
</evidence>
<dbReference type="Proteomes" id="UP000290365">
    <property type="component" value="Chromosome"/>
</dbReference>
<protein>
    <recommendedName>
        <fullName evidence="5">VCBS repeat-containing protein</fullName>
    </recommendedName>
</protein>
<feature type="transmembrane region" description="Helical" evidence="2">
    <location>
        <begin position="118"/>
        <end position="141"/>
    </location>
</feature>
<feature type="region of interest" description="Disordered" evidence="1">
    <location>
        <begin position="1"/>
        <end position="110"/>
    </location>
</feature>
<gene>
    <name evidence="3" type="ORF">EPA93_33445</name>
</gene>
<keyword evidence="2" id="KW-0812">Transmembrane</keyword>
<keyword evidence="4" id="KW-1185">Reference proteome</keyword>
<keyword evidence="2" id="KW-0472">Membrane</keyword>
<name>A0A4P6JXW2_KTERU</name>
<evidence type="ECO:0000313" key="4">
    <source>
        <dbReference type="Proteomes" id="UP000290365"/>
    </source>
</evidence>
<dbReference type="RefSeq" id="WP_129891681.1">
    <property type="nucleotide sequence ID" value="NZ_CP035758.1"/>
</dbReference>
<feature type="compositionally biased region" description="Polar residues" evidence="1">
    <location>
        <begin position="100"/>
        <end position="110"/>
    </location>
</feature>
<dbReference type="OrthoDB" id="149925at2"/>
<organism evidence="3 4">
    <name type="scientific">Ktedonosporobacter rubrisoli</name>
    <dbReference type="NCBI Taxonomy" id="2509675"/>
    <lineage>
        <taxon>Bacteria</taxon>
        <taxon>Bacillati</taxon>
        <taxon>Chloroflexota</taxon>
        <taxon>Ktedonobacteria</taxon>
        <taxon>Ktedonobacterales</taxon>
        <taxon>Ktedonosporobacteraceae</taxon>
        <taxon>Ktedonosporobacter</taxon>
    </lineage>
</organism>
<accession>A0A4P6JXW2</accession>
<dbReference type="KEGG" id="kbs:EPA93_33445"/>
<keyword evidence="2" id="KW-1133">Transmembrane helix</keyword>
<sequence>MPPGGEQSQQKRRTTANMGRRDPDTTGDPRLSEKISSPLHTDGYPYDEGVETPRPRTSVVRYYGSPRITQAQRLTGSQPTSSLTTRRQARPTKNLPPPTRNVTQPAEPSTQTKRNVHWLFLVGLGMLVALALWITGSWVLAWGLQRYNDIRYGYPRTFHMDAVVGHGGDSPAHPSHFIATNFNRQAIIIEFMAGDPAKSVSYVAPIYIAGDGGNLAPVTLEFRDVTNDNKPDMVVHIHLPSQDQVYVFVNDGTKFRPSNGGDKIRLTS</sequence>
<dbReference type="AlphaFoldDB" id="A0A4P6JXW2"/>
<proteinExistence type="predicted"/>
<evidence type="ECO:0000313" key="3">
    <source>
        <dbReference type="EMBL" id="QBD80617.1"/>
    </source>
</evidence>
<reference evidence="3 4" key="1">
    <citation type="submission" date="2019-01" db="EMBL/GenBank/DDBJ databases">
        <title>Ktedonosporobacter rubrisoli SCAWS-G2.</title>
        <authorList>
            <person name="Huang Y."/>
            <person name="Yan B."/>
        </authorList>
    </citation>
    <scope>NUCLEOTIDE SEQUENCE [LARGE SCALE GENOMIC DNA]</scope>
    <source>
        <strain evidence="3 4">SCAWS-G2</strain>
    </source>
</reference>